<evidence type="ECO:0000313" key="3">
    <source>
        <dbReference type="EMBL" id="PLW81991.1"/>
    </source>
</evidence>
<gene>
    <name evidence="3" type="ORF">CWI75_12940</name>
</gene>
<proteinExistence type="predicted"/>
<sequence length="261" mass="27996">MLRYFLTAILTTLLFSSSVPAAERAISSLGRLEPLNGVIRLSGPSGVGGSGSVIEKLVVNEGDWVEQDQIVAYLDSYSLRGAEVTRLEAILDNARREMARQQNLAKTSSTSAMKLDATTMELNIAKADLAASKARLELSLVRAPLRAQVLEVHTRPGESVGLDGIMELAQTDRMYAVAEVYETDIADIEVGQKAMVTGPALQSGTSGTVERIALKVGRMDVLGTDPIAKTDARVVEVFILLDSGEAVAGYTNMQVEVEIEI</sequence>
<evidence type="ECO:0000256" key="1">
    <source>
        <dbReference type="SAM" id="SignalP"/>
    </source>
</evidence>
<dbReference type="RefSeq" id="WP_101521926.1">
    <property type="nucleotide sequence ID" value="NZ_PKLZ01000009.1"/>
</dbReference>
<dbReference type="Gene3D" id="1.10.287.470">
    <property type="entry name" value="Helix hairpin bin"/>
    <property type="match status" value="1"/>
</dbReference>
<feature type="chain" id="PRO_5014937532" description="Multidrug resistance protein MdtA-like alpha-helical hairpin domain-containing protein" evidence="1">
    <location>
        <begin position="22"/>
        <end position="261"/>
    </location>
</feature>
<dbReference type="NCBIfam" id="TIGR02971">
    <property type="entry name" value="heterocyst_DevB"/>
    <property type="match status" value="1"/>
</dbReference>
<feature type="domain" description="Multidrug resistance protein MdtA-like alpha-helical hairpin" evidence="2">
    <location>
        <begin position="85"/>
        <end position="137"/>
    </location>
</feature>
<dbReference type="GO" id="GO:0015562">
    <property type="term" value="F:efflux transmembrane transporter activity"/>
    <property type="evidence" value="ECO:0007669"/>
    <property type="project" value="TreeGrafter"/>
</dbReference>
<name>A0A2N5Y0T0_9GAMM</name>
<dbReference type="PANTHER" id="PTHR30469:SF15">
    <property type="entry name" value="HLYD FAMILY OF SECRETION PROTEINS"/>
    <property type="match status" value="1"/>
</dbReference>
<evidence type="ECO:0000313" key="4">
    <source>
        <dbReference type="Proteomes" id="UP000234845"/>
    </source>
</evidence>
<reference evidence="4" key="1">
    <citation type="submission" date="2017-11" db="EMBL/GenBank/DDBJ databases">
        <title>The draft genome sequence of Chromatocurvus sp. F02.</title>
        <authorList>
            <person name="Du Z.-J."/>
            <person name="Chang Y.-Q."/>
        </authorList>
    </citation>
    <scope>NUCLEOTIDE SEQUENCE [LARGE SCALE GENOMIC DNA]</scope>
    <source>
        <strain evidence="4">F02</strain>
    </source>
</reference>
<dbReference type="InterPro" id="IPR014315">
    <property type="entry name" value="ABC_heterocyst_DevB"/>
</dbReference>
<protein>
    <recommendedName>
        <fullName evidence="2">Multidrug resistance protein MdtA-like alpha-helical hairpin domain-containing protein</fullName>
    </recommendedName>
</protein>
<accession>A0A2N5Y0T0</accession>
<feature type="signal peptide" evidence="1">
    <location>
        <begin position="1"/>
        <end position="21"/>
    </location>
</feature>
<organism evidence="3 4">
    <name type="scientific">Kineobactrum sediminis</name>
    <dbReference type="NCBI Taxonomy" id="1905677"/>
    <lineage>
        <taxon>Bacteria</taxon>
        <taxon>Pseudomonadati</taxon>
        <taxon>Pseudomonadota</taxon>
        <taxon>Gammaproteobacteria</taxon>
        <taxon>Cellvibrionales</taxon>
        <taxon>Halieaceae</taxon>
        <taxon>Kineobactrum</taxon>
    </lineage>
</organism>
<dbReference type="SUPFAM" id="SSF111369">
    <property type="entry name" value="HlyD-like secretion proteins"/>
    <property type="match status" value="1"/>
</dbReference>
<dbReference type="EMBL" id="PKLZ01000009">
    <property type="protein sequence ID" value="PLW81991.1"/>
    <property type="molecule type" value="Genomic_DNA"/>
</dbReference>
<dbReference type="OrthoDB" id="264111at2"/>
<comment type="caution">
    <text evidence="3">The sequence shown here is derived from an EMBL/GenBank/DDBJ whole genome shotgun (WGS) entry which is preliminary data.</text>
</comment>
<dbReference type="GO" id="GO:1990281">
    <property type="term" value="C:efflux pump complex"/>
    <property type="evidence" value="ECO:0007669"/>
    <property type="project" value="TreeGrafter"/>
</dbReference>
<dbReference type="AlphaFoldDB" id="A0A2N5Y0T0"/>
<dbReference type="Proteomes" id="UP000234845">
    <property type="component" value="Unassembled WGS sequence"/>
</dbReference>
<dbReference type="PANTHER" id="PTHR30469">
    <property type="entry name" value="MULTIDRUG RESISTANCE PROTEIN MDTA"/>
    <property type="match status" value="1"/>
</dbReference>
<evidence type="ECO:0000259" key="2">
    <source>
        <dbReference type="Pfam" id="PF25876"/>
    </source>
</evidence>
<dbReference type="Pfam" id="PF25876">
    <property type="entry name" value="HH_MFP_RND"/>
    <property type="match status" value="1"/>
</dbReference>
<dbReference type="InterPro" id="IPR058624">
    <property type="entry name" value="MdtA-like_HH"/>
</dbReference>
<keyword evidence="1" id="KW-0732">Signal</keyword>
<keyword evidence="4" id="KW-1185">Reference proteome</keyword>
<dbReference type="Gene3D" id="2.40.30.170">
    <property type="match status" value="1"/>
</dbReference>